<organism evidence="2 3">
    <name type="scientific">Stutzerimonas kirkiae</name>
    <dbReference type="NCBI Taxonomy" id="2211392"/>
    <lineage>
        <taxon>Bacteria</taxon>
        <taxon>Pseudomonadati</taxon>
        <taxon>Pseudomonadota</taxon>
        <taxon>Gammaproteobacteria</taxon>
        <taxon>Pseudomonadales</taxon>
        <taxon>Pseudomonadaceae</taxon>
        <taxon>Stutzerimonas</taxon>
    </lineage>
</organism>
<accession>A0A4Q9R304</accession>
<evidence type="ECO:0000313" key="3">
    <source>
        <dbReference type="Proteomes" id="UP000292639"/>
    </source>
</evidence>
<comment type="caution">
    <text evidence="2">The sequence shown here is derived from an EMBL/GenBank/DDBJ whole genome shotgun (WGS) entry which is preliminary data.</text>
</comment>
<gene>
    <name evidence="2" type="ORF">DNJ96_14520</name>
</gene>
<feature type="chain" id="PRO_5020915096" description="DUF2141 domain-containing protein" evidence="1">
    <location>
        <begin position="21"/>
        <end position="141"/>
    </location>
</feature>
<dbReference type="Pfam" id="PF09912">
    <property type="entry name" value="DUF2141"/>
    <property type="match status" value="1"/>
</dbReference>
<sequence>MKAIVALLLPALFASGPVFAEDVRLSVVVHGLQHERGSVRASLYNDPDSFRKEARAVAVRQVSAVEGDAVIHFDGLAPGRYALMVYHDENADGKLNLRLGMFPREGYGLSNNPRVMGPPKFEASAFDVSGPETTTDIDVRY</sequence>
<proteinExistence type="predicted"/>
<evidence type="ECO:0000313" key="2">
    <source>
        <dbReference type="EMBL" id="TBU92821.1"/>
    </source>
</evidence>
<dbReference type="Proteomes" id="UP000292639">
    <property type="component" value="Unassembled WGS sequence"/>
</dbReference>
<dbReference type="InterPro" id="IPR018673">
    <property type="entry name" value="DUF2141"/>
</dbReference>
<dbReference type="EMBL" id="QJUP01000022">
    <property type="protein sequence ID" value="TBU92821.1"/>
    <property type="molecule type" value="Genomic_DNA"/>
</dbReference>
<dbReference type="RefSeq" id="WP_131185055.1">
    <property type="nucleotide sequence ID" value="NZ_QJUO01000021.1"/>
</dbReference>
<name>A0A4Q9R304_9GAMM</name>
<feature type="signal peptide" evidence="1">
    <location>
        <begin position="1"/>
        <end position="20"/>
    </location>
</feature>
<protein>
    <recommendedName>
        <fullName evidence="4">DUF2141 domain-containing protein</fullName>
    </recommendedName>
</protein>
<evidence type="ECO:0008006" key="4">
    <source>
        <dbReference type="Google" id="ProtNLM"/>
    </source>
</evidence>
<keyword evidence="1" id="KW-0732">Signal</keyword>
<dbReference type="OrthoDB" id="9788332at2"/>
<keyword evidence="3" id="KW-1185">Reference proteome</keyword>
<dbReference type="AlphaFoldDB" id="A0A4Q9R304"/>
<evidence type="ECO:0000256" key="1">
    <source>
        <dbReference type="SAM" id="SignalP"/>
    </source>
</evidence>
<reference evidence="2 3" key="1">
    <citation type="submission" date="2018-06" db="EMBL/GenBank/DDBJ databases">
        <title>Three novel Pseudomonas species isolated from symptomatic oak.</title>
        <authorList>
            <person name="Bueno-Gonzalez V."/>
            <person name="Brady C."/>
        </authorList>
    </citation>
    <scope>NUCLEOTIDE SEQUENCE [LARGE SCALE GENOMIC DNA]</scope>
    <source>
        <strain evidence="2 3">P17C</strain>
    </source>
</reference>